<evidence type="ECO:0000313" key="1">
    <source>
        <dbReference type="EMBL" id="QBR93986.1"/>
    </source>
</evidence>
<dbReference type="RefSeq" id="WP_135079953.1">
    <property type="nucleotide sequence ID" value="NZ_CP038267.1"/>
</dbReference>
<dbReference type="EMBL" id="CP038267">
    <property type="protein sequence ID" value="QBR93986.1"/>
    <property type="molecule type" value="Genomic_DNA"/>
</dbReference>
<name>A0A4P7GP28_9ACTN</name>
<dbReference type="AlphaFoldDB" id="A0A4P7GP28"/>
<accession>A0A4P7GP28</accession>
<dbReference type="KEGG" id="noy:EXE57_18140"/>
<protein>
    <submittedName>
        <fullName evidence="1">ABC transporter substrate-binding protein</fullName>
    </submittedName>
</protein>
<keyword evidence="2" id="KW-1185">Reference proteome</keyword>
<gene>
    <name evidence="1" type="ORF">EXE57_18140</name>
</gene>
<proteinExistence type="predicted"/>
<dbReference type="Proteomes" id="UP000294894">
    <property type="component" value="Chromosome"/>
</dbReference>
<dbReference type="OrthoDB" id="3784114at2"/>
<reference evidence="1 2" key="1">
    <citation type="submission" date="2019-03" db="EMBL/GenBank/DDBJ databases">
        <title>Three New Species of Nocardioides, Nocardioides euryhalodurans sp. nov., Nocardioides seonyuensis sp. nov. and Nocardioides eburneoflavus sp. nov., Iolated from Soil.</title>
        <authorList>
            <person name="Roh S.G."/>
            <person name="Lee C."/>
            <person name="Kim M.-K."/>
            <person name="Kim S.B."/>
        </authorList>
    </citation>
    <scope>NUCLEOTIDE SEQUENCE [LARGE SCALE GENOMIC DNA]</scope>
    <source>
        <strain evidence="1 2">MMS17-SY117</strain>
    </source>
</reference>
<sequence>MASLRNRYVGGPVALMVALVVTAVAALAWGGPATSAPASSRTATAAAGTVAQNNLGELSSTIRGTTANGRSVTGEFVPLKFSKRNGKVFVRGLVQGVVHNADESTRTFGVVRTVRVRSINGTPIRTGAAARALQAPPACDVLNLRLGPLDLDLLGLQVNLNRIVLDIVAQSGAGNLLGNLLCAVAGLLDGGLNGLLGRITNLLNQILGRLGLGL</sequence>
<organism evidence="1 2">
    <name type="scientific">Nocardioides euryhalodurans</name>
    <dbReference type="NCBI Taxonomy" id="2518370"/>
    <lineage>
        <taxon>Bacteria</taxon>
        <taxon>Bacillati</taxon>
        <taxon>Actinomycetota</taxon>
        <taxon>Actinomycetes</taxon>
        <taxon>Propionibacteriales</taxon>
        <taxon>Nocardioidaceae</taxon>
        <taxon>Nocardioides</taxon>
    </lineage>
</organism>
<evidence type="ECO:0000313" key="2">
    <source>
        <dbReference type="Proteomes" id="UP000294894"/>
    </source>
</evidence>